<dbReference type="HAMAP" id="MF_00053">
    <property type="entry name" value="RNase_HIII"/>
    <property type="match status" value="1"/>
</dbReference>
<dbReference type="Pfam" id="PF01351">
    <property type="entry name" value="RNase_HII"/>
    <property type="match status" value="1"/>
</dbReference>
<dbReference type="EC" id="3.1.26.4" evidence="6 14"/>
<accession>B9XFP6</accession>
<dbReference type="PROSITE" id="PS51975">
    <property type="entry name" value="RNASE_H_2"/>
    <property type="match status" value="1"/>
</dbReference>
<gene>
    <name evidence="14" type="primary">rnhC</name>
    <name evidence="18" type="ORF">Cflav_PD4431</name>
</gene>
<evidence type="ECO:0000256" key="7">
    <source>
        <dbReference type="ARBA" id="ARBA00021407"/>
    </source>
</evidence>
<evidence type="ECO:0000256" key="1">
    <source>
        <dbReference type="ARBA" id="ARBA00000077"/>
    </source>
</evidence>
<dbReference type="InterPro" id="IPR012295">
    <property type="entry name" value="TBP_dom_sf"/>
</dbReference>
<dbReference type="EMBL" id="ABOX02000010">
    <property type="protein sequence ID" value="EEF61410.1"/>
    <property type="molecule type" value="Genomic_DNA"/>
</dbReference>
<feature type="domain" description="RNase H type-2" evidence="17">
    <location>
        <begin position="92"/>
        <end position="312"/>
    </location>
</feature>
<dbReference type="NCBIfam" id="TIGR00716">
    <property type="entry name" value="rnhC"/>
    <property type="match status" value="1"/>
</dbReference>
<reference evidence="18 19" key="1">
    <citation type="journal article" date="2011" name="J. Bacteriol.">
        <title>Genome sequence of 'Pedosphaera parvula' Ellin514, an aerobic Verrucomicrobial isolate from pasture soil.</title>
        <authorList>
            <person name="Kant R."/>
            <person name="van Passel M.W."/>
            <person name="Sangwan P."/>
            <person name="Palva A."/>
            <person name="Lucas S."/>
            <person name="Copeland A."/>
            <person name="Lapidus A."/>
            <person name="Glavina Del Rio T."/>
            <person name="Dalin E."/>
            <person name="Tice H."/>
            <person name="Bruce D."/>
            <person name="Goodwin L."/>
            <person name="Pitluck S."/>
            <person name="Chertkov O."/>
            <person name="Larimer F.W."/>
            <person name="Land M.L."/>
            <person name="Hauser L."/>
            <person name="Brettin T.S."/>
            <person name="Detter J.C."/>
            <person name="Han S."/>
            <person name="de Vos W.M."/>
            <person name="Janssen P.H."/>
            <person name="Smidt H."/>
        </authorList>
    </citation>
    <scope>NUCLEOTIDE SEQUENCE [LARGE SCALE GENOMIC DNA]</scope>
    <source>
        <strain evidence="18 19">Ellin514</strain>
    </source>
</reference>
<dbReference type="InterPro" id="IPR024568">
    <property type="entry name" value="RNase_HIII_N"/>
</dbReference>
<feature type="region of interest" description="Disordered" evidence="16">
    <location>
        <begin position="306"/>
        <end position="329"/>
    </location>
</feature>
<evidence type="ECO:0000256" key="6">
    <source>
        <dbReference type="ARBA" id="ARBA00012180"/>
    </source>
</evidence>
<evidence type="ECO:0000256" key="10">
    <source>
        <dbReference type="ARBA" id="ARBA00022723"/>
    </source>
</evidence>
<dbReference type="AlphaFoldDB" id="B9XFP6"/>
<evidence type="ECO:0000256" key="12">
    <source>
        <dbReference type="ARBA" id="ARBA00022801"/>
    </source>
</evidence>
<evidence type="ECO:0000313" key="19">
    <source>
        <dbReference type="Proteomes" id="UP000003688"/>
    </source>
</evidence>
<keyword evidence="8 14" id="KW-0963">Cytoplasm</keyword>
<evidence type="ECO:0000256" key="4">
    <source>
        <dbReference type="ARBA" id="ARBA00004496"/>
    </source>
</evidence>
<comment type="catalytic activity">
    <reaction evidence="1 14 15">
        <text>Endonucleolytic cleavage to 5'-phosphomonoester.</text>
        <dbReference type="EC" id="3.1.26.4"/>
    </reaction>
</comment>
<feature type="compositionally biased region" description="Basic and acidic residues" evidence="16">
    <location>
        <begin position="313"/>
        <end position="329"/>
    </location>
</feature>
<keyword evidence="10 14" id="KW-0479">Metal-binding</keyword>
<dbReference type="CDD" id="cd06590">
    <property type="entry name" value="RNase_HII_bacteria_HIII_like"/>
    <property type="match status" value="1"/>
</dbReference>
<dbReference type="Gene3D" id="3.30.310.10">
    <property type="entry name" value="TATA-Binding Protein"/>
    <property type="match status" value="1"/>
</dbReference>
<dbReference type="GO" id="GO:0003723">
    <property type="term" value="F:RNA binding"/>
    <property type="evidence" value="ECO:0007669"/>
    <property type="project" value="UniProtKB-UniRule"/>
</dbReference>
<dbReference type="RefSeq" id="WP_007414642.1">
    <property type="nucleotide sequence ID" value="NZ_ABOX02000010.1"/>
</dbReference>
<evidence type="ECO:0000256" key="14">
    <source>
        <dbReference type="HAMAP-Rule" id="MF_00053"/>
    </source>
</evidence>
<evidence type="ECO:0000256" key="16">
    <source>
        <dbReference type="SAM" id="MobiDB-lite"/>
    </source>
</evidence>
<name>B9XFP6_PEDPL</name>
<evidence type="ECO:0000256" key="3">
    <source>
        <dbReference type="ARBA" id="ARBA00004065"/>
    </source>
</evidence>
<keyword evidence="19" id="KW-1185">Reference proteome</keyword>
<feature type="binding site" evidence="14 15">
    <location>
        <position position="99"/>
    </location>
    <ligand>
        <name>a divalent metal cation</name>
        <dbReference type="ChEBI" id="CHEBI:60240"/>
    </ligand>
</feature>
<dbReference type="GO" id="GO:0032299">
    <property type="term" value="C:ribonuclease H2 complex"/>
    <property type="evidence" value="ECO:0007669"/>
    <property type="project" value="TreeGrafter"/>
</dbReference>
<comment type="cofactor">
    <cofactor evidence="14 15">
        <name>Mn(2+)</name>
        <dbReference type="ChEBI" id="CHEBI:29035"/>
    </cofactor>
    <cofactor evidence="14 15">
        <name>Mg(2+)</name>
        <dbReference type="ChEBI" id="CHEBI:18420"/>
    </cofactor>
    <text evidence="14 15">Manganese or magnesium. Binds 1 divalent metal ion per monomer in the absence of substrate. May bind a second metal ion after substrate binding.</text>
</comment>
<comment type="cofactor">
    <cofactor evidence="2">
        <name>Mg(2+)</name>
        <dbReference type="ChEBI" id="CHEBI:18420"/>
    </cofactor>
</comment>
<dbReference type="Pfam" id="PF11858">
    <property type="entry name" value="DUF3378"/>
    <property type="match status" value="1"/>
</dbReference>
<dbReference type="InterPro" id="IPR036397">
    <property type="entry name" value="RNaseH_sf"/>
</dbReference>
<evidence type="ECO:0000256" key="11">
    <source>
        <dbReference type="ARBA" id="ARBA00022759"/>
    </source>
</evidence>
<evidence type="ECO:0000256" key="9">
    <source>
        <dbReference type="ARBA" id="ARBA00022722"/>
    </source>
</evidence>
<dbReference type="Proteomes" id="UP000003688">
    <property type="component" value="Unassembled WGS sequence"/>
</dbReference>
<dbReference type="PIRSF" id="PIRSF037748">
    <property type="entry name" value="RnhC"/>
    <property type="match status" value="1"/>
</dbReference>
<keyword evidence="12 14" id="KW-0378">Hydrolase</keyword>
<comment type="caution">
    <text evidence="18">The sequence shown here is derived from an EMBL/GenBank/DDBJ whole genome shotgun (WGS) entry which is preliminary data.</text>
</comment>
<dbReference type="GO" id="GO:0006298">
    <property type="term" value="P:mismatch repair"/>
    <property type="evidence" value="ECO:0007669"/>
    <property type="project" value="TreeGrafter"/>
</dbReference>
<dbReference type="GO" id="GO:0004523">
    <property type="term" value="F:RNA-DNA hybrid ribonuclease activity"/>
    <property type="evidence" value="ECO:0007669"/>
    <property type="project" value="UniProtKB-UniRule"/>
</dbReference>
<dbReference type="PANTHER" id="PTHR10954:SF23">
    <property type="entry name" value="RIBONUCLEASE"/>
    <property type="match status" value="1"/>
</dbReference>
<dbReference type="OrthoDB" id="9777935at2"/>
<keyword evidence="9 14" id="KW-0540">Nuclease</keyword>
<dbReference type="InterPro" id="IPR012337">
    <property type="entry name" value="RNaseH-like_sf"/>
</dbReference>
<keyword evidence="13 14" id="KW-0460">Magnesium</keyword>
<dbReference type="InterPro" id="IPR001352">
    <property type="entry name" value="RNase_HII/HIII"/>
</dbReference>
<proteinExistence type="inferred from homology"/>
<dbReference type="GO" id="GO:0005737">
    <property type="term" value="C:cytoplasm"/>
    <property type="evidence" value="ECO:0007669"/>
    <property type="project" value="UniProtKB-SubCell"/>
</dbReference>
<comment type="function">
    <text evidence="3 14">Endonuclease that specifically degrades the RNA of RNA-DNA hybrids.</text>
</comment>
<evidence type="ECO:0000256" key="8">
    <source>
        <dbReference type="ARBA" id="ARBA00022490"/>
    </source>
</evidence>
<organism evidence="18 19">
    <name type="scientific">Pedosphaera parvula (strain Ellin514)</name>
    <dbReference type="NCBI Taxonomy" id="320771"/>
    <lineage>
        <taxon>Bacteria</taxon>
        <taxon>Pseudomonadati</taxon>
        <taxon>Verrucomicrobiota</taxon>
        <taxon>Pedosphaerae</taxon>
        <taxon>Pedosphaerales</taxon>
        <taxon>Pedosphaeraceae</taxon>
        <taxon>Pedosphaera</taxon>
    </lineage>
</organism>
<feature type="binding site" evidence="14 15">
    <location>
        <position position="98"/>
    </location>
    <ligand>
        <name>a divalent metal cation</name>
        <dbReference type="ChEBI" id="CHEBI:60240"/>
    </ligand>
</feature>
<keyword evidence="11 14" id="KW-0255">Endonuclease</keyword>
<comment type="subcellular location">
    <subcellularLocation>
        <location evidence="4 14">Cytoplasm</location>
    </subcellularLocation>
</comment>
<dbReference type="GO" id="GO:0043137">
    <property type="term" value="P:DNA replication, removal of RNA primer"/>
    <property type="evidence" value="ECO:0007669"/>
    <property type="project" value="TreeGrafter"/>
</dbReference>
<comment type="similarity">
    <text evidence="5 14">Belongs to the RNase HII family. RnhC subfamily.</text>
</comment>
<evidence type="ECO:0000313" key="18">
    <source>
        <dbReference type="EMBL" id="EEF61410.1"/>
    </source>
</evidence>
<dbReference type="InterPro" id="IPR004641">
    <property type="entry name" value="RNase_HIII"/>
</dbReference>
<dbReference type="Gene3D" id="3.30.420.10">
    <property type="entry name" value="Ribonuclease H-like superfamily/Ribonuclease H"/>
    <property type="match status" value="1"/>
</dbReference>
<dbReference type="SUPFAM" id="SSF53098">
    <property type="entry name" value="Ribonuclease H-like"/>
    <property type="match status" value="1"/>
</dbReference>
<protein>
    <recommendedName>
        <fullName evidence="7 14">Ribonuclease HIII</fullName>
        <shortName evidence="14">RNase HIII</shortName>
        <ecNumber evidence="6 14">3.1.26.4</ecNumber>
    </recommendedName>
</protein>
<evidence type="ECO:0000256" key="13">
    <source>
        <dbReference type="ARBA" id="ARBA00022842"/>
    </source>
</evidence>
<dbReference type="CDD" id="cd14796">
    <property type="entry name" value="RNAse_HIII_N"/>
    <property type="match status" value="1"/>
</dbReference>
<evidence type="ECO:0000256" key="5">
    <source>
        <dbReference type="ARBA" id="ARBA00008378"/>
    </source>
</evidence>
<dbReference type="InterPro" id="IPR024567">
    <property type="entry name" value="RNase_HII/HIII_dom"/>
</dbReference>
<evidence type="ECO:0000256" key="2">
    <source>
        <dbReference type="ARBA" id="ARBA00001946"/>
    </source>
</evidence>
<dbReference type="GO" id="GO:0000287">
    <property type="term" value="F:magnesium ion binding"/>
    <property type="evidence" value="ECO:0007669"/>
    <property type="project" value="UniProtKB-UniRule"/>
</dbReference>
<evidence type="ECO:0000259" key="17">
    <source>
        <dbReference type="PROSITE" id="PS51975"/>
    </source>
</evidence>
<dbReference type="PANTHER" id="PTHR10954">
    <property type="entry name" value="RIBONUCLEASE H2 SUBUNIT A"/>
    <property type="match status" value="1"/>
</dbReference>
<sequence>MKPITSHTCKLTDAQAKALEVYLKSHDFELREVPYARFAGAKKDLNVVFYESGKLVLQGKGTQDFIEFVLEPEILQEAKLGYEEVLNPELLAPRLGVDESGKGDFFGPLCVAGVYVNESVVRAWKEAGIRDSKNISSDKKIRELAELIRETPGCVTTVVPIGNEAYNRLYAKMRSVNTLLAWGHARVIENLMGRQQMMKPPPIRAISDQFAASKDTVAKALMNLGRQVELVQRHKAEEDIAVAAASILARDEFVSRLGTLEKQYGMGFPKGASVLVDKAAKEFVSRYGSEELTKVAKMHFRTALRAQGLPEPPKTEWRRASSSKNKEKD</sequence>
<feature type="binding site" evidence="14 15">
    <location>
        <position position="208"/>
    </location>
    <ligand>
        <name>a divalent metal cation</name>
        <dbReference type="ChEBI" id="CHEBI:60240"/>
    </ligand>
</feature>
<dbReference type="STRING" id="320771.Cflav_PD4431"/>
<evidence type="ECO:0000256" key="15">
    <source>
        <dbReference type="PROSITE-ProRule" id="PRU01319"/>
    </source>
</evidence>